<dbReference type="OrthoDB" id="250531at2"/>
<keyword evidence="5 14" id="KW-0418">Kinase</keyword>
<evidence type="ECO:0000259" key="12">
    <source>
        <dbReference type="Pfam" id="PF08544"/>
    </source>
</evidence>
<evidence type="ECO:0000256" key="6">
    <source>
        <dbReference type="ARBA" id="ARBA00022840"/>
    </source>
</evidence>
<feature type="domain" description="GHMP kinase C-terminal" evidence="12">
    <location>
        <begin position="276"/>
        <end position="349"/>
    </location>
</feature>
<evidence type="ECO:0000313" key="14">
    <source>
        <dbReference type="EMBL" id="PIL39533.1"/>
    </source>
</evidence>
<dbReference type="InterPro" id="IPR006203">
    <property type="entry name" value="GHMP_knse_ATP-bd_CS"/>
</dbReference>
<dbReference type="InterPro" id="IPR036554">
    <property type="entry name" value="GHMP_kinase_C_sf"/>
</dbReference>
<dbReference type="InterPro" id="IPR006204">
    <property type="entry name" value="GHMP_kinase_N_dom"/>
</dbReference>
<name>A0A2G8T0P7_9BURK</name>
<feature type="domain" description="Galactokinase N-terminal" evidence="13">
    <location>
        <begin position="20"/>
        <end position="58"/>
    </location>
</feature>
<dbReference type="PIRSF" id="PIRSF000530">
    <property type="entry name" value="Galactokinase"/>
    <property type="match status" value="1"/>
</dbReference>
<evidence type="ECO:0000256" key="4">
    <source>
        <dbReference type="ARBA" id="ARBA00022741"/>
    </source>
</evidence>
<dbReference type="InterPro" id="IPR000705">
    <property type="entry name" value="Galactokinase"/>
</dbReference>
<evidence type="ECO:0000313" key="15">
    <source>
        <dbReference type="Proteomes" id="UP000228593"/>
    </source>
</evidence>
<proteinExistence type="inferred from homology"/>
<comment type="caution">
    <text evidence="14">The sequence shown here is derived from an EMBL/GenBank/DDBJ whole genome shotgun (WGS) entry which is preliminary data.</text>
</comment>
<dbReference type="FunFam" id="3.30.70.890:FF:000001">
    <property type="entry name" value="Galactokinase"/>
    <property type="match status" value="1"/>
</dbReference>
<dbReference type="GO" id="GO:0005524">
    <property type="term" value="F:ATP binding"/>
    <property type="evidence" value="ECO:0007669"/>
    <property type="project" value="UniProtKB-UniRule"/>
</dbReference>
<dbReference type="SUPFAM" id="SSF54211">
    <property type="entry name" value="Ribosomal protein S5 domain 2-like"/>
    <property type="match status" value="1"/>
</dbReference>
<evidence type="ECO:0000256" key="2">
    <source>
        <dbReference type="ARBA" id="ARBA00022679"/>
    </source>
</evidence>
<dbReference type="Pfam" id="PF08544">
    <property type="entry name" value="GHMP_kinases_C"/>
    <property type="match status" value="1"/>
</dbReference>
<keyword evidence="8" id="KW-0299">Galactose metabolism</keyword>
<evidence type="ECO:0000256" key="5">
    <source>
        <dbReference type="ARBA" id="ARBA00022777"/>
    </source>
</evidence>
<dbReference type="NCBIfam" id="TIGR00131">
    <property type="entry name" value="gal_kin"/>
    <property type="match status" value="1"/>
</dbReference>
<evidence type="ECO:0000256" key="1">
    <source>
        <dbReference type="ARBA" id="ARBA00006566"/>
    </source>
</evidence>
<evidence type="ECO:0000256" key="10">
    <source>
        <dbReference type="NCBIfam" id="TIGR00131"/>
    </source>
</evidence>
<dbReference type="GO" id="GO:0005829">
    <property type="term" value="C:cytosol"/>
    <property type="evidence" value="ECO:0007669"/>
    <property type="project" value="TreeGrafter"/>
</dbReference>
<dbReference type="PRINTS" id="PR00959">
    <property type="entry name" value="MEVGALKINASE"/>
</dbReference>
<dbReference type="PANTHER" id="PTHR10457:SF7">
    <property type="entry name" value="GALACTOKINASE-RELATED"/>
    <property type="match status" value="1"/>
</dbReference>
<reference evidence="14 15" key="1">
    <citation type="submission" date="2017-10" db="EMBL/GenBank/DDBJ databases">
        <title>Massilia psychrophilum sp. nov., a novel purple-pigmented bacterium isolated from Tianshan glacier, Xinjiang Municipality, China.</title>
        <authorList>
            <person name="Wang H."/>
        </authorList>
    </citation>
    <scope>NUCLEOTIDE SEQUENCE [LARGE SCALE GENOMIC DNA]</scope>
    <source>
        <strain evidence="14 15">JCM 30813</strain>
    </source>
</reference>
<dbReference type="RefSeq" id="WP_099916289.1">
    <property type="nucleotide sequence ID" value="NZ_BMHS01000015.1"/>
</dbReference>
<dbReference type="Pfam" id="PF00288">
    <property type="entry name" value="GHMP_kinases_N"/>
    <property type="match status" value="1"/>
</dbReference>
<evidence type="ECO:0000256" key="9">
    <source>
        <dbReference type="ARBA" id="ARBA00023277"/>
    </source>
</evidence>
<keyword evidence="7" id="KW-0460">Magnesium</keyword>
<dbReference type="Gene3D" id="3.30.230.10">
    <property type="match status" value="1"/>
</dbReference>
<keyword evidence="9" id="KW-0119">Carbohydrate metabolism</keyword>
<dbReference type="InterPro" id="IPR013750">
    <property type="entry name" value="GHMP_kinase_C_dom"/>
</dbReference>
<dbReference type="EC" id="2.7.1.6" evidence="10"/>
<dbReference type="GO" id="GO:0006012">
    <property type="term" value="P:galactose metabolic process"/>
    <property type="evidence" value="ECO:0007669"/>
    <property type="project" value="UniProtKB-UniRule"/>
</dbReference>
<dbReference type="InterPro" id="IPR006206">
    <property type="entry name" value="Mevalonate/galactokinase"/>
</dbReference>
<dbReference type="GO" id="GO:0046872">
    <property type="term" value="F:metal ion binding"/>
    <property type="evidence" value="ECO:0007669"/>
    <property type="project" value="UniProtKB-KW"/>
</dbReference>
<keyword evidence="2" id="KW-0808">Transferase</keyword>
<dbReference type="PRINTS" id="PR00473">
    <property type="entry name" value="GALCTOKINASE"/>
</dbReference>
<dbReference type="InterPro" id="IPR019539">
    <property type="entry name" value="GalKase_N"/>
</dbReference>
<evidence type="ECO:0000256" key="7">
    <source>
        <dbReference type="ARBA" id="ARBA00022842"/>
    </source>
</evidence>
<evidence type="ECO:0000256" key="3">
    <source>
        <dbReference type="ARBA" id="ARBA00022723"/>
    </source>
</evidence>
<dbReference type="Pfam" id="PF10509">
    <property type="entry name" value="GalKase_gal_bdg"/>
    <property type="match status" value="1"/>
</dbReference>
<evidence type="ECO:0000259" key="11">
    <source>
        <dbReference type="Pfam" id="PF00288"/>
    </source>
</evidence>
<dbReference type="PROSITE" id="PS00627">
    <property type="entry name" value="GHMP_KINASES_ATP"/>
    <property type="match status" value="1"/>
</dbReference>
<dbReference type="Proteomes" id="UP000228593">
    <property type="component" value="Unassembled WGS sequence"/>
</dbReference>
<accession>A0A2G8T0P7</accession>
<keyword evidence="6" id="KW-0067">ATP-binding</keyword>
<dbReference type="AlphaFoldDB" id="A0A2G8T0P7"/>
<comment type="similarity">
    <text evidence="1">Belongs to the GHMP kinase family. GalK subfamily.</text>
</comment>
<dbReference type="InterPro" id="IPR020568">
    <property type="entry name" value="Ribosomal_Su5_D2-typ_SF"/>
</dbReference>
<gene>
    <name evidence="14" type="primary">galK</name>
    <name evidence="14" type="ORF">CR103_12335</name>
</gene>
<dbReference type="GO" id="GO:0004335">
    <property type="term" value="F:galactokinase activity"/>
    <property type="evidence" value="ECO:0007669"/>
    <property type="project" value="UniProtKB-UniRule"/>
</dbReference>
<dbReference type="Gene3D" id="3.30.70.890">
    <property type="entry name" value="GHMP kinase, C-terminal domain"/>
    <property type="match status" value="1"/>
</dbReference>
<dbReference type="SUPFAM" id="SSF55060">
    <property type="entry name" value="GHMP Kinase, C-terminal domain"/>
    <property type="match status" value="1"/>
</dbReference>
<protein>
    <recommendedName>
        <fullName evidence="10">Galactokinase</fullName>
        <ecNumber evidence="10">2.7.1.6</ecNumber>
    </recommendedName>
</protein>
<keyword evidence="3" id="KW-0479">Metal-binding</keyword>
<evidence type="ECO:0000256" key="8">
    <source>
        <dbReference type="ARBA" id="ARBA00023144"/>
    </source>
</evidence>
<keyword evidence="4" id="KW-0547">Nucleotide-binding</keyword>
<evidence type="ECO:0000259" key="13">
    <source>
        <dbReference type="Pfam" id="PF10509"/>
    </source>
</evidence>
<feature type="domain" description="GHMP kinase N-terminal" evidence="11">
    <location>
        <begin position="91"/>
        <end position="176"/>
    </location>
</feature>
<dbReference type="EMBL" id="PDOB01000017">
    <property type="protein sequence ID" value="PIL39533.1"/>
    <property type="molecule type" value="Genomic_DNA"/>
</dbReference>
<dbReference type="InterPro" id="IPR014721">
    <property type="entry name" value="Ribsml_uS5_D2-typ_fold_subgr"/>
</dbReference>
<dbReference type="PANTHER" id="PTHR10457">
    <property type="entry name" value="MEVALONATE KINASE/GALACTOKINASE"/>
    <property type="match status" value="1"/>
</dbReference>
<organism evidence="14 15">
    <name type="scientific">Massilia psychrophila</name>
    <dbReference type="NCBI Taxonomy" id="1603353"/>
    <lineage>
        <taxon>Bacteria</taxon>
        <taxon>Pseudomonadati</taxon>
        <taxon>Pseudomonadota</taxon>
        <taxon>Betaproteobacteria</taxon>
        <taxon>Burkholderiales</taxon>
        <taxon>Oxalobacteraceae</taxon>
        <taxon>Telluria group</taxon>
        <taxon>Massilia</taxon>
    </lineage>
</organism>
<keyword evidence="15" id="KW-1185">Reference proteome</keyword>
<sequence length="366" mass="38248">MTATLTRPPMSAAEFFAGRSFIQASAPGRVNLLGEHTDYNDGFMLPIATPQRTTVSMAVVSAPGYRFHSATLGSEAAFGAGEDAPSGFARYIFGCIRLLEARGVAVPPLQVHVDSNVPLGTGLSSSAALEVATLRALRRLLAVELDDVALALLAQQAEIAYAGVNCGVMDQMASSLADEVSMLFLDARTLATKLLPLPDAAEIIVIDSGVARKLETSKYNERRAECERAASMLGVPALRDVADIKAVEALPEPIRQRARHVVTENWRVLEAAGGVDAARFGQLMSASHASLRDDYQVSVNALDTLVDMLCAEDGVHGARLTGAGFGGACVALCRKGSAAAIGGKVVERFNAGGGSAGLLLPNSAIQ</sequence>